<dbReference type="InterPro" id="IPR000795">
    <property type="entry name" value="T_Tr_GTP-bd_dom"/>
</dbReference>
<dbReference type="InterPro" id="IPR031157">
    <property type="entry name" value="G_TR_CS"/>
</dbReference>
<dbReference type="CDD" id="cd04088">
    <property type="entry name" value="EFG_mtEFG_II"/>
    <property type="match status" value="1"/>
</dbReference>
<dbReference type="FunFam" id="3.30.70.870:FF:000001">
    <property type="entry name" value="Elongation factor G"/>
    <property type="match status" value="1"/>
</dbReference>
<dbReference type="Gene3D" id="2.40.30.10">
    <property type="entry name" value="Translation factors"/>
    <property type="match status" value="1"/>
</dbReference>
<dbReference type="SUPFAM" id="SSF50447">
    <property type="entry name" value="Translation proteins"/>
    <property type="match status" value="1"/>
</dbReference>
<feature type="binding site" evidence="8">
    <location>
        <begin position="17"/>
        <end position="24"/>
    </location>
    <ligand>
        <name>GTP</name>
        <dbReference type="ChEBI" id="CHEBI:37565"/>
    </ligand>
</feature>
<dbReference type="PROSITE" id="PS51722">
    <property type="entry name" value="G_TR_2"/>
    <property type="match status" value="1"/>
</dbReference>
<evidence type="ECO:0000256" key="6">
    <source>
        <dbReference type="ARBA" id="ARBA00023134"/>
    </source>
</evidence>
<dbReference type="FunFam" id="2.40.30.10:FF:000006">
    <property type="entry name" value="Elongation factor G"/>
    <property type="match status" value="1"/>
</dbReference>
<dbReference type="InterPro" id="IPR014721">
    <property type="entry name" value="Ribsml_uS5_D2-typ_fold_subgr"/>
</dbReference>
<dbReference type="EMBL" id="CP096574">
    <property type="protein sequence ID" value="UPU36953.1"/>
    <property type="molecule type" value="Genomic_DNA"/>
</dbReference>
<feature type="domain" description="Tr-type G" evidence="9">
    <location>
        <begin position="8"/>
        <end position="283"/>
    </location>
</feature>
<keyword evidence="4 8" id="KW-0251">Elongation factor</keyword>
<evidence type="ECO:0000256" key="4">
    <source>
        <dbReference type="ARBA" id="ARBA00022768"/>
    </source>
</evidence>
<dbReference type="CDD" id="cd16262">
    <property type="entry name" value="EFG_III"/>
    <property type="match status" value="1"/>
</dbReference>
<dbReference type="GO" id="GO:0005525">
    <property type="term" value="F:GTP binding"/>
    <property type="evidence" value="ECO:0007669"/>
    <property type="project" value="UniProtKB-UniRule"/>
</dbReference>
<dbReference type="NCBIfam" id="TIGR00231">
    <property type="entry name" value="small_GTP"/>
    <property type="match status" value="1"/>
</dbReference>
<evidence type="ECO:0000313" key="11">
    <source>
        <dbReference type="EMBL" id="UPU36953.1"/>
    </source>
</evidence>
<organism evidence="10 12">
    <name type="scientific">Geomonas paludis</name>
    <dbReference type="NCBI Taxonomy" id="2740185"/>
    <lineage>
        <taxon>Bacteria</taxon>
        <taxon>Pseudomonadati</taxon>
        <taxon>Thermodesulfobacteriota</taxon>
        <taxon>Desulfuromonadia</taxon>
        <taxon>Geobacterales</taxon>
        <taxon>Geobacteraceae</taxon>
        <taxon>Geomonas</taxon>
    </lineage>
</organism>
<dbReference type="GO" id="GO:0005737">
    <property type="term" value="C:cytoplasm"/>
    <property type="evidence" value="ECO:0007669"/>
    <property type="project" value="UniProtKB-SubCell"/>
</dbReference>
<dbReference type="PANTHER" id="PTHR43261">
    <property type="entry name" value="TRANSLATION ELONGATION FACTOR G-RELATED"/>
    <property type="match status" value="1"/>
</dbReference>
<dbReference type="Gene3D" id="3.30.230.10">
    <property type="match status" value="1"/>
</dbReference>
<keyword evidence="13" id="KW-1185">Reference proteome</keyword>
<dbReference type="InterPro" id="IPR009000">
    <property type="entry name" value="Transl_B-barrel_sf"/>
</dbReference>
<dbReference type="Pfam" id="PF03144">
    <property type="entry name" value="GTP_EFTU_D2"/>
    <property type="match status" value="1"/>
</dbReference>
<evidence type="ECO:0000256" key="2">
    <source>
        <dbReference type="ARBA" id="ARBA00017872"/>
    </source>
</evidence>
<dbReference type="SMART" id="SM00838">
    <property type="entry name" value="EFG_C"/>
    <property type="match status" value="1"/>
</dbReference>
<feature type="binding site" evidence="8">
    <location>
        <begin position="135"/>
        <end position="138"/>
    </location>
    <ligand>
        <name>GTP</name>
        <dbReference type="ChEBI" id="CHEBI:37565"/>
    </ligand>
</feature>
<evidence type="ECO:0000256" key="1">
    <source>
        <dbReference type="ARBA" id="ARBA00005870"/>
    </source>
</evidence>
<dbReference type="FunFam" id="3.30.70.240:FF:000001">
    <property type="entry name" value="Elongation factor G"/>
    <property type="match status" value="1"/>
</dbReference>
<accession>A0A6V8N4G9</accession>
<keyword evidence="5 8" id="KW-0648">Protein biosynthesis</keyword>
<protein>
    <recommendedName>
        <fullName evidence="2 8">Elongation factor G</fullName>
        <shortName evidence="8">EF-G</shortName>
    </recommendedName>
</protein>
<dbReference type="SUPFAM" id="SSF54211">
    <property type="entry name" value="Ribosomal protein S5 domain 2-like"/>
    <property type="match status" value="1"/>
</dbReference>
<dbReference type="AlphaFoldDB" id="A0A6V8N4G9"/>
<dbReference type="SMART" id="SM00889">
    <property type="entry name" value="EFG_IV"/>
    <property type="match status" value="1"/>
</dbReference>
<keyword evidence="8" id="KW-0963">Cytoplasm</keyword>
<dbReference type="CDD" id="cd01434">
    <property type="entry name" value="EFG_mtEFG1_IV"/>
    <property type="match status" value="1"/>
</dbReference>
<dbReference type="PANTHER" id="PTHR43261:SF1">
    <property type="entry name" value="RIBOSOME-RELEASING FACTOR 2, MITOCHONDRIAL"/>
    <property type="match status" value="1"/>
</dbReference>
<dbReference type="InterPro" id="IPR035647">
    <property type="entry name" value="EFG_III/V"/>
</dbReference>
<evidence type="ECO:0000256" key="3">
    <source>
        <dbReference type="ARBA" id="ARBA00022741"/>
    </source>
</evidence>
<dbReference type="InterPro" id="IPR005225">
    <property type="entry name" value="Small_GTP-bd"/>
</dbReference>
<comment type="function">
    <text evidence="7 8">Catalyzes the GTP-dependent ribosomal translocation step during translation elongation. During this step, the ribosome changes from the pre-translocational (PRE) to the post-translocational (POST) state as the newly formed A-site-bound peptidyl-tRNA and P-site-bound deacylated tRNA move to the P and E sites, respectively. Catalyzes the coordinated movement of the two tRNA molecules, the mRNA and conformational changes in the ribosome.</text>
</comment>
<evidence type="ECO:0000256" key="7">
    <source>
        <dbReference type="ARBA" id="ARBA00024731"/>
    </source>
</evidence>
<dbReference type="InterPro" id="IPR004161">
    <property type="entry name" value="EFTu-like_2"/>
</dbReference>
<dbReference type="Gene3D" id="3.40.50.300">
    <property type="entry name" value="P-loop containing nucleotide triphosphate hydrolases"/>
    <property type="match status" value="1"/>
</dbReference>
<dbReference type="Gene3D" id="3.30.70.240">
    <property type="match status" value="1"/>
</dbReference>
<evidence type="ECO:0000313" key="13">
    <source>
        <dbReference type="Proteomes" id="UP000831485"/>
    </source>
</evidence>
<gene>
    <name evidence="10" type="primary">fusA2</name>
    <name evidence="8 11" type="synonym">fusA</name>
    <name evidence="10" type="ORF">GMPD_41180</name>
    <name evidence="11" type="ORF">M1B72_04390</name>
</gene>
<dbReference type="InterPro" id="IPR047872">
    <property type="entry name" value="EFG_IV"/>
</dbReference>
<dbReference type="HAMAP" id="MF_00054_B">
    <property type="entry name" value="EF_G_EF_2_B"/>
    <property type="match status" value="1"/>
</dbReference>
<dbReference type="Pfam" id="PF14492">
    <property type="entry name" value="EFG_III"/>
    <property type="match status" value="1"/>
</dbReference>
<reference evidence="11" key="3">
    <citation type="submission" date="2022-04" db="EMBL/GenBank/DDBJ databases">
        <authorList>
            <person name="Liu G."/>
        </authorList>
    </citation>
    <scope>NUCLEOTIDE SEQUENCE</scope>
    <source>
        <strain evidence="11">RG22</strain>
    </source>
</reference>
<dbReference type="NCBIfam" id="NF009379">
    <property type="entry name" value="PRK12740.1-3"/>
    <property type="match status" value="1"/>
</dbReference>
<dbReference type="Proteomes" id="UP000831485">
    <property type="component" value="Chromosome"/>
</dbReference>
<dbReference type="SUPFAM" id="SSF52540">
    <property type="entry name" value="P-loop containing nucleoside triphosphate hydrolases"/>
    <property type="match status" value="1"/>
</dbReference>
<dbReference type="FunFam" id="3.30.230.10:FF:000003">
    <property type="entry name" value="Elongation factor G"/>
    <property type="match status" value="1"/>
</dbReference>
<dbReference type="FunFam" id="3.40.50.300:FF:000029">
    <property type="entry name" value="Elongation factor G"/>
    <property type="match status" value="1"/>
</dbReference>
<dbReference type="InterPro" id="IPR005517">
    <property type="entry name" value="Transl_elong_EFG/EF2_IV"/>
</dbReference>
<dbReference type="GO" id="GO:0003924">
    <property type="term" value="F:GTPase activity"/>
    <property type="evidence" value="ECO:0007669"/>
    <property type="project" value="InterPro"/>
</dbReference>
<dbReference type="Gene3D" id="3.30.70.870">
    <property type="entry name" value="Elongation Factor G (Translational Gtpase), domain 3"/>
    <property type="match status" value="1"/>
</dbReference>
<dbReference type="Proteomes" id="UP000568888">
    <property type="component" value="Unassembled WGS sequence"/>
</dbReference>
<dbReference type="InterPro" id="IPR020568">
    <property type="entry name" value="Ribosomal_Su5_D2-typ_SF"/>
</dbReference>
<dbReference type="NCBIfam" id="NF009381">
    <property type="entry name" value="PRK12740.1-5"/>
    <property type="match status" value="1"/>
</dbReference>
<dbReference type="InterPro" id="IPR004540">
    <property type="entry name" value="Transl_elong_EFG/EF2"/>
</dbReference>
<dbReference type="InterPro" id="IPR035649">
    <property type="entry name" value="EFG_V"/>
</dbReference>
<dbReference type="NCBIfam" id="TIGR00484">
    <property type="entry name" value="EF-G"/>
    <property type="match status" value="1"/>
</dbReference>
<keyword evidence="6 8" id="KW-0342">GTP-binding</keyword>
<dbReference type="Pfam" id="PF03764">
    <property type="entry name" value="EFG_IV"/>
    <property type="match status" value="1"/>
</dbReference>
<dbReference type="PRINTS" id="PR00315">
    <property type="entry name" value="ELONGATNFCT"/>
</dbReference>
<sequence>MARQVSLEMTRNIGIMAHIDAGKTTTTERILYYTGVSHKIGEVHDGAATMDWMEQEQERGITITSAATTCNWKDHRINIIDTPGHVDFTIEVERSLRVLDGAVAVFCSVGGVEPQSETVWRQADKYRVPRIAFINKMDRIGADFFRGIAMIKDRLKANPVALQIPIGSEENYKGLVDLIEMKGIVFNDETMGAVYDVVDIPADLVDQANEYREYLIEEVSSHDDALMEKYLGGEEISNAELKAAIRQATLDIKICPVICGSAFKNKGVQHLLDAVLDYMPAPTDIPAIQGVDANTEAPIERHASDDEPFSALGFKIMTDPFVGQLCFFRVYSGVIQSGSYVYNATKGKRERIGRILKMHANKREEIKEVYAGDIAAAVGLKYTTTGDTLCDENHAVILESIEFPEPVISIAIEPKTKADQEKLGLSLGKLASEDPSFRVKTDEETGQTIISGMGELHLEIIVDRLFREFKVEANVGKPQVAYRETITKKVKAEGKFVRQSGGRGQFGHVWLEIEPQEAGKGYEFVDAIKGGVVPREYIPAVDKGIKESLDNGVMAGFPVVDVKVTLVDGSYHEVDSSEMAFKIAGSMGFKEGCSKAAPIILEPIMSVEVVVPEEYMGDVIGDLNSRRGRIMGMEGRAGAQVVNSMVPLAQMFGYSTDLRSATQGRATYSMTFDHYEPVPKSVAEEIVAKAKG</sequence>
<reference evidence="10" key="2">
    <citation type="journal article" date="2021" name="Int. J. Syst. Evol. Microbiol.">
        <title>Geomonas silvestris sp. nov., Geomonas paludis sp. nov. and Geomonas limicola sp. nov., isolated from terrestrial environments, and emended description of the genus Geomonas.</title>
        <authorList>
            <person name="Itoh H."/>
            <person name="Xu Z."/>
            <person name="Masuda Y."/>
            <person name="Ushijima N."/>
            <person name="Hayakawa C."/>
            <person name="Shiratori Y."/>
            <person name="Senoo K."/>
        </authorList>
    </citation>
    <scope>NUCLEOTIDE SEQUENCE</scope>
    <source>
        <strain evidence="10">Red736</strain>
    </source>
</reference>
<dbReference type="SUPFAM" id="SSF54980">
    <property type="entry name" value="EF-G C-terminal domain-like"/>
    <property type="match status" value="2"/>
</dbReference>
<dbReference type="CDD" id="cd03713">
    <property type="entry name" value="EFG_mtEFG_C"/>
    <property type="match status" value="1"/>
</dbReference>
<dbReference type="GO" id="GO:0032790">
    <property type="term" value="P:ribosome disassembly"/>
    <property type="evidence" value="ECO:0007669"/>
    <property type="project" value="TreeGrafter"/>
</dbReference>
<comment type="similarity">
    <text evidence="1 8">Belongs to the TRAFAC class translation factor GTPase superfamily. Classic translation factor GTPase family. EF-G/EF-2 subfamily.</text>
</comment>
<evidence type="ECO:0000256" key="8">
    <source>
        <dbReference type="HAMAP-Rule" id="MF_00054"/>
    </source>
</evidence>
<dbReference type="PROSITE" id="PS00301">
    <property type="entry name" value="G_TR_1"/>
    <property type="match status" value="1"/>
</dbReference>
<evidence type="ECO:0000259" key="9">
    <source>
        <dbReference type="PROSITE" id="PS51722"/>
    </source>
</evidence>
<comment type="subcellular location">
    <subcellularLocation>
        <location evidence="8">Cytoplasm</location>
    </subcellularLocation>
</comment>
<dbReference type="InterPro" id="IPR027417">
    <property type="entry name" value="P-loop_NTPase"/>
</dbReference>
<dbReference type="Pfam" id="PF00009">
    <property type="entry name" value="GTP_EFTU"/>
    <property type="match status" value="1"/>
</dbReference>
<dbReference type="Pfam" id="PF00679">
    <property type="entry name" value="EFG_C"/>
    <property type="match status" value="1"/>
</dbReference>
<proteinExistence type="inferred from homology"/>
<dbReference type="InterPro" id="IPR041095">
    <property type="entry name" value="EFG_II"/>
</dbReference>
<reference evidence="12" key="1">
    <citation type="submission" date="2020-06" db="EMBL/GenBank/DDBJ databases">
        <title>Draft genomic sequecing of Geomonas sp. Red736.</title>
        <authorList>
            <person name="Itoh H."/>
            <person name="Xu Z.X."/>
            <person name="Ushijima N."/>
            <person name="Masuda Y."/>
            <person name="Shiratori Y."/>
            <person name="Senoo K."/>
        </authorList>
    </citation>
    <scope>NUCLEOTIDE SEQUENCE [LARGE SCALE GENOMIC DNA]</scope>
    <source>
        <strain evidence="12">Red736</strain>
    </source>
</reference>
<dbReference type="InterPro" id="IPR000640">
    <property type="entry name" value="EFG_V-like"/>
</dbReference>
<keyword evidence="3 8" id="KW-0547">Nucleotide-binding</keyword>
<name>A0A6V8N4G9_9BACT</name>
<dbReference type="InterPro" id="IPR009022">
    <property type="entry name" value="EFG_III"/>
</dbReference>
<dbReference type="NCBIfam" id="NF009891">
    <property type="entry name" value="PRK13351.1-1"/>
    <property type="match status" value="1"/>
</dbReference>
<evidence type="ECO:0000256" key="5">
    <source>
        <dbReference type="ARBA" id="ARBA00022917"/>
    </source>
</evidence>
<dbReference type="RefSeq" id="WP_183350959.1">
    <property type="nucleotide sequence ID" value="NZ_BLXY01000019.1"/>
</dbReference>
<evidence type="ECO:0000313" key="10">
    <source>
        <dbReference type="EMBL" id="GFO66199.1"/>
    </source>
</evidence>
<dbReference type="CDD" id="cd01886">
    <property type="entry name" value="EF-G"/>
    <property type="match status" value="1"/>
</dbReference>
<feature type="binding site" evidence="8">
    <location>
        <begin position="81"/>
        <end position="85"/>
    </location>
    <ligand>
        <name>GTP</name>
        <dbReference type="ChEBI" id="CHEBI:37565"/>
    </ligand>
</feature>
<dbReference type="GO" id="GO:0003746">
    <property type="term" value="F:translation elongation factor activity"/>
    <property type="evidence" value="ECO:0007669"/>
    <property type="project" value="UniProtKB-UniRule"/>
</dbReference>
<dbReference type="EMBL" id="BLXY01000019">
    <property type="protein sequence ID" value="GFO66199.1"/>
    <property type="molecule type" value="Genomic_DNA"/>
</dbReference>
<evidence type="ECO:0000313" key="12">
    <source>
        <dbReference type="Proteomes" id="UP000568888"/>
    </source>
</evidence>